<feature type="region of interest" description="Disordered" evidence="2">
    <location>
        <begin position="415"/>
        <end position="436"/>
    </location>
</feature>
<accession>A0A679B9Y5</accession>
<keyword evidence="4" id="KW-0032">Aminotransferase</keyword>
<feature type="domain" description="DUF1409" evidence="3">
    <location>
        <begin position="647"/>
        <end position="694"/>
    </location>
</feature>
<dbReference type="AlphaFoldDB" id="A0A679B9Y5"/>
<feature type="compositionally biased region" description="Basic residues" evidence="2">
    <location>
        <begin position="542"/>
        <end position="558"/>
    </location>
</feature>
<feature type="coiled-coil region" evidence="1">
    <location>
        <begin position="714"/>
        <end position="769"/>
    </location>
</feature>
<dbReference type="GO" id="GO:0010073">
    <property type="term" value="P:meristem maintenance"/>
    <property type="evidence" value="ECO:0007669"/>
    <property type="project" value="InterPro"/>
</dbReference>
<dbReference type="Pfam" id="PF07197">
    <property type="entry name" value="DUF1409"/>
    <property type="match status" value="1"/>
</dbReference>
<feature type="compositionally biased region" description="Low complexity" evidence="2">
    <location>
        <begin position="569"/>
        <end position="578"/>
    </location>
</feature>
<dbReference type="InterPro" id="IPR044824">
    <property type="entry name" value="MAIN-like"/>
</dbReference>
<evidence type="ECO:0000256" key="1">
    <source>
        <dbReference type="SAM" id="Coils"/>
    </source>
</evidence>
<feature type="region of interest" description="Disordered" evidence="2">
    <location>
        <begin position="542"/>
        <end position="592"/>
    </location>
</feature>
<reference evidence="4" key="1">
    <citation type="submission" date="2009-05" db="EMBL/GenBank/DDBJ databases">
        <title>Oryza sativa Indica Group genomic DNA, chromosome 11, BAC clone:K0381B12, cultivar:Kasalath.</title>
        <authorList>
            <person name="Matsumoto T."/>
            <person name="Wu J."/>
            <person name="Kanamori H."/>
        </authorList>
    </citation>
    <scope>NUCLEOTIDE SEQUENCE</scope>
</reference>
<evidence type="ECO:0000313" key="4">
    <source>
        <dbReference type="EMBL" id="BBD82458.1"/>
    </source>
</evidence>
<keyword evidence="4" id="KW-0808">Transferase</keyword>
<dbReference type="GO" id="GO:0008483">
    <property type="term" value="F:transaminase activity"/>
    <property type="evidence" value="ECO:0007669"/>
    <property type="project" value="UniProtKB-KW"/>
</dbReference>
<proteinExistence type="predicted"/>
<organism evidence="4">
    <name type="scientific">Oryza sativa subsp. indica</name>
    <name type="common">Rice</name>
    <dbReference type="NCBI Taxonomy" id="39946"/>
    <lineage>
        <taxon>Eukaryota</taxon>
        <taxon>Viridiplantae</taxon>
        <taxon>Streptophyta</taxon>
        <taxon>Embryophyta</taxon>
        <taxon>Tracheophyta</taxon>
        <taxon>Spermatophyta</taxon>
        <taxon>Magnoliopsida</taxon>
        <taxon>Liliopsida</taxon>
        <taxon>Poales</taxon>
        <taxon>Poaceae</taxon>
        <taxon>BOP clade</taxon>
        <taxon>Oryzoideae</taxon>
        <taxon>Oryzeae</taxon>
        <taxon>Oryzinae</taxon>
        <taxon>Oryza</taxon>
        <taxon>Oryza sativa</taxon>
    </lineage>
</organism>
<evidence type="ECO:0000256" key="2">
    <source>
        <dbReference type="SAM" id="MobiDB-lite"/>
    </source>
</evidence>
<feature type="region of interest" description="Disordered" evidence="2">
    <location>
        <begin position="503"/>
        <end position="525"/>
    </location>
</feature>
<gene>
    <name evidence="4" type="primary">K0381B12.10</name>
</gene>
<keyword evidence="1" id="KW-0175">Coiled coil</keyword>
<evidence type="ECO:0000259" key="3">
    <source>
        <dbReference type="Pfam" id="PF07197"/>
    </source>
</evidence>
<dbReference type="PANTHER" id="PTHR46033">
    <property type="entry name" value="PROTEIN MAIN-LIKE 2"/>
    <property type="match status" value="1"/>
</dbReference>
<dbReference type="InterPro" id="IPR010811">
    <property type="entry name" value="DUF1409"/>
</dbReference>
<dbReference type="EMBL" id="AP011485">
    <property type="protein sequence ID" value="BBD82458.1"/>
    <property type="molecule type" value="Genomic_DNA"/>
</dbReference>
<dbReference type="PANTHER" id="PTHR46033:SF65">
    <property type="entry name" value="AMINOTRANSFERASE-LIKE PLANT MOBILE DOMAIN-CONTAINING PROTEIN"/>
    <property type="match status" value="1"/>
</dbReference>
<protein>
    <submittedName>
        <fullName evidence="4">Aminotransferase-like protein</fullName>
    </submittedName>
</protein>
<sequence length="831" mass="92191">MKKNEPLASAASYFWSSTLNAFLFRQGPMTPTPLDVKILTGLDISSEINAFNLLSNSSHKLKTKKIGGWSGYITEHTEQGSISEREHHLAQALVEKKKFPLGRYLLGAVYRLLHSATQDIMLNRTMAHGGPWWFVQLWLTIHTNTMVDRPPLSDSVFPKDFTDNEEPAYRKCMSFGEAASVYPGSDQSAKEMSEWFSQFYTVSSSAKMEMFVYSADAEFELPADLNLEAINDEIDSRELFMISISPCILPVGIFQGRSTSLSYEFYNPITAARQFGLGQLPIGLYFHQLLENKGTVPLALLMSKVLSIKIPTLGDCDQLNLNIFMHTSFQTWWREWASHIFHQSAKFYLTELISNISPQVPDAPIPSTSASGQRISYAMVLAPSGNSVLESTIGLTAPKVTSLLQEPIVKETFKRKKPAKEKVQTSSKKAKLDDPADTAVLDPSIEEFLDEQVLEEEIDEAAAEIAEEQTTSATAVMELSAKQSQDPSADIPADTPSAIIITEPSVDVPPTTTQPKRTKQAIRKAAASSVIKEKAQSALPVRSKKIALKKHTQAKARLRTLTPSPPDSPAASPQATSPHRPTSPTAPQKPRKEADVIIADVPSQTLADMFSFDIGQFLDDEDKEQISTSKPMISQDLKDQLSDVMHRLEASLESLVENCGPIRGRIQEIQNQLPDDLLEVLTPAMFLEQFHFKLHRAKERIADRREREGLKSALSASKTQVDANKAKLDELSAEPIVLNQKLEELQRIKADLQMKLAATDEEIKETESRIAAVPKAIEDQTSKLKVSAKYLASLSKTMKPIPGSMADDAQAIDDIEQIRRKAIAAIQQFLQ</sequence>
<name>A0A679B9Y5_ORYSI</name>